<protein>
    <submittedName>
        <fullName evidence="2">Uncharacterized protein</fullName>
    </submittedName>
</protein>
<dbReference type="EMBL" id="JAFBWN010000010">
    <property type="protein sequence ID" value="MBM2355910.1"/>
    <property type="molecule type" value="Genomic_DNA"/>
</dbReference>
<comment type="caution">
    <text evidence="2">The sequence shown here is derived from an EMBL/GenBank/DDBJ whole genome shotgun (WGS) entry which is preliminary data.</text>
</comment>
<gene>
    <name evidence="2" type="ORF">JQX14_15260</name>
</gene>
<evidence type="ECO:0000256" key="1">
    <source>
        <dbReference type="SAM" id="SignalP"/>
    </source>
</evidence>
<keyword evidence="1" id="KW-0732">Signal</keyword>
<feature type="signal peptide" evidence="1">
    <location>
        <begin position="1"/>
        <end position="20"/>
    </location>
</feature>
<evidence type="ECO:0000313" key="2">
    <source>
        <dbReference type="EMBL" id="MBM2355910.1"/>
    </source>
</evidence>
<organism evidence="2 3">
    <name type="scientific">Pseudosulfitobacter pseudonitzschiae</name>
    <dbReference type="NCBI Taxonomy" id="1402135"/>
    <lineage>
        <taxon>Bacteria</taxon>
        <taxon>Pseudomonadati</taxon>
        <taxon>Pseudomonadota</taxon>
        <taxon>Alphaproteobacteria</taxon>
        <taxon>Rhodobacterales</taxon>
        <taxon>Roseobacteraceae</taxon>
        <taxon>Pseudosulfitobacter</taxon>
    </lineage>
</organism>
<name>A0A9Q2NPP0_9RHOB</name>
<dbReference type="RefSeq" id="WP_028957413.1">
    <property type="nucleotide sequence ID" value="NZ_JAJNGX010000010.1"/>
</dbReference>
<accession>A0A9Q2NPP0</accession>
<sequence length="115" mass="11383">MKKIFTGAGVLALMASTAMAQDVVRQVAVEGSTGNPNYPVAVQGSNGVNYACEANLYLENGVQKRLCVRADVPAGATGSTLVAGDLGAVGAGLGALAVVALLAGDDNESTTTSTP</sequence>
<reference evidence="2" key="1">
    <citation type="submission" date="2021-01" db="EMBL/GenBank/DDBJ databases">
        <title>Diatom-associated Roseobacters Show Island Model of Population Structure.</title>
        <authorList>
            <person name="Qu L."/>
            <person name="Feng X."/>
            <person name="Chen Y."/>
            <person name="Li L."/>
            <person name="Wang X."/>
            <person name="Hu Z."/>
            <person name="Wang H."/>
            <person name="Luo H."/>
        </authorList>
    </citation>
    <scope>NUCLEOTIDE SEQUENCE</scope>
    <source>
        <strain evidence="2">SM26-45</strain>
    </source>
</reference>
<evidence type="ECO:0000313" key="3">
    <source>
        <dbReference type="Proteomes" id="UP000809337"/>
    </source>
</evidence>
<proteinExistence type="predicted"/>
<feature type="chain" id="PRO_5040170311" evidence="1">
    <location>
        <begin position="21"/>
        <end position="115"/>
    </location>
</feature>
<dbReference type="Proteomes" id="UP000809337">
    <property type="component" value="Unassembled WGS sequence"/>
</dbReference>
<dbReference type="AlphaFoldDB" id="A0A9Q2NPP0"/>